<dbReference type="GeneID" id="41968543"/>
<feature type="compositionally biased region" description="Basic and acidic residues" evidence="1">
    <location>
        <begin position="65"/>
        <end position="75"/>
    </location>
</feature>
<sequence>MFGFFSGPKAPDPVPTDQVVPDRGELEHHIPASFSPERPAVGFDHVDLSSMSVADHQAAAHIPHPPRDGRPAVVGDPDKLNEFIHGPNVPTKADDYLYSDRPELGLRIVSFNDKTVVVLHWIHLAFDATAKRSLLDAWSLMLQGREDEIPEPLSPHDYILEDCGKAPTERHVLADHHVSKPGLVWWALQNAYNVRPQDQPPPPCWPLSLTGSIKLAFRAKEHRMVCIPADYLAKLRGKAIAELAAEAPPGSEQPFLSEGDIIVAWTSRLAIANLDDPDRTGVGPTNRSLFASVQIAVQQAYQWRPALKDLNPSDAPFLSNCVGFLVTLIPGRDALQKPLSYLASQVRRAIVEQGSREQIEAYASLVRLDPSNHAPPFFGNSSMQLLMFSNWTKANMFATDLSAAAVTPRSTPLTPSYVQTVQGPYVFSDGFITVGKDTGGNYWLSAYRTKGLWGMMEEKMREEII</sequence>
<comment type="caution">
    <text evidence="2">The sequence shown here is derived from an EMBL/GenBank/DDBJ whole genome shotgun (WGS) entry which is preliminary data.</text>
</comment>
<reference evidence="2 3" key="1">
    <citation type="submission" date="2019-06" db="EMBL/GenBank/DDBJ databases">
        <title>Draft genome sequence of the filamentous fungus Phialemoniopsis curvata isolated from diesel fuel.</title>
        <authorList>
            <person name="Varaljay V.A."/>
            <person name="Lyon W.J."/>
            <person name="Crouch A.L."/>
            <person name="Drake C.E."/>
            <person name="Hollomon J.M."/>
            <person name="Nadeau L.J."/>
            <person name="Nunn H.S."/>
            <person name="Stevenson B.S."/>
            <person name="Bojanowski C.L."/>
            <person name="Crookes-Goodson W.J."/>
        </authorList>
    </citation>
    <scope>NUCLEOTIDE SEQUENCE [LARGE SCALE GENOMIC DNA]</scope>
    <source>
        <strain evidence="2 3">D216</strain>
    </source>
</reference>
<feature type="region of interest" description="Disordered" evidence="1">
    <location>
        <begin position="56"/>
        <end position="75"/>
    </location>
</feature>
<keyword evidence="3" id="KW-1185">Reference proteome</keyword>
<name>A0A507B2Z2_9PEZI</name>
<evidence type="ECO:0000313" key="2">
    <source>
        <dbReference type="EMBL" id="TPX11278.1"/>
    </source>
</evidence>
<dbReference type="InterPro" id="IPR023213">
    <property type="entry name" value="CAT-like_dom_sf"/>
</dbReference>
<dbReference type="Gene3D" id="3.30.559.10">
    <property type="entry name" value="Chloramphenicol acetyltransferase-like domain"/>
    <property type="match status" value="1"/>
</dbReference>
<dbReference type="RefSeq" id="XP_030992989.1">
    <property type="nucleotide sequence ID" value="XM_031133684.1"/>
</dbReference>
<proteinExistence type="predicted"/>
<evidence type="ECO:0000313" key="3">
    <source>
        <dbReference type="Proteomes" id="UP000319257"/>
    </source>
</evidence>
<accession>A0A507B2Z2</accession>
<dbReference type="OrthoDB" id="21502at2759"/>
<dbReference type="STRING" id="1093900.A0A507B2Z2"/>
<dbReference type="Proteomes" id="UP000319257">
    <property type="component" value="Unassembled WGS sequence"/>
</dbReference>
<dbReference type="AlphaFoldDB" id="A0A507B2Z2"/>
<evidence type="ECO:0000256" key="1">
    <source>
        <dbReference type="SAM" id="MobiDB-lite"/>
    </source>
</evidence>
<dbReference type="EMBL" id="SKBQ01000004">
    <property type="protein sequence ID" value="TPX11278.1"/>
    <property type="molecule type" value="Genomic_DNA"/>
</dbReference>
<protein>
    <submittedName>
        <fullName evidence="2">Uncharacterized protein</fullName>
    </submittedName>
</protein>
<dbReference type="InParanoid" id="A0A507B2Z2"/>
<organism evidence="2 3">
    <name type="scientific">Thyridium curvatum</name>
    <dbReference type="NCBI Taxonomy" id="1093900"/>
    <lineage>
        <taxon>Eukaryota</taxon>
        <taxon>Fungi</taxon>
        <taxon>Dikarya</taxon>
        <taxon>Ascomycota</taxon>
        <taxon>Pezizomycotina</taxon>
        <taxon>Sordariomycetes</taxon>
        <taxon>Sordariomycetidae</taxon>
        <taxon>Thyridiales</taxon>
        <taxon>Thyridiaceae</taxon>
        <taxon>Thyridium</taxon>
    </lineage>
</organism>
<gene>
    <name evidence="2" type="ORF">E0L32_001096</name>
</gene>